<evidence type="ECO:0000313" key="1">
    <source>
        <dbReference type="EMBL" id="RNA21390.1"/>
    </source>
</evidence>
<evidence type="ECO:0000313" key="2">
    <source>
        <dbReference type="Proteomes" id="UP000276133"/>
    </source>
</evidence>
<keyword evidence="2" id="KW-1185">Reference proteome</keyword>
<gene>
    <name evidence="1" type="ORF">BpHYR1_040078</name>
</gene>
<reference evidence="1 2" key="1">
    <citation type="journal article" date="2018" name="Sci. Rep.">
        <title>Genomic signatures of local adaptation to the degree of environmental predictability in rotifers.</title>
        <authorList>
            <person name="Franch-Gras L."/>
            <person name="Hahn C."/>
            <person name="Garcia-Roger E.M."/>
            <person name="Carmona M.J."/>
            <person name="Serra M."/>
            <person name="Gomez A."/>
        </authorList>
    </citation>
    <scope>NUCLEOTIDE SEQUENCE [LARGE SCALE GENOMIC DNA]</scope>
    <source>
        <strain evidence="1">HYR1</strain>
    </source>
</reference>
<dbReference type="EMBL" id="REGN01003670">
    <property type="protein sequence ID" value="RNA21390.1"/>
    <property type="molecule type" value="Genomic_DNA"/>
</dbReference>
<sequence>MRDTIDYTHLWYSLSKWKIEQDFIGKINSRNFFFQEKKLKPDHFTKETISFDCTSNPKILRLKNGMTLVCHWKIFNSNENRHHRNRYNYAIYPIYPTENAQLVLTLFEKSLKNTFTVDSIFSIPKNFLIKVDDFVVRSKSIIFLSQNYLEHHDLDDFRSFIYSELDIKQIFANEDYLIFKNEKNLITALGKINKTINFENDSHEILKVTDDGKIWDHDRKECKILALFFDGELCKQIDLEGFSSNIQIQLHENERFELIDYNSSQINIFSLLKDKGRAG</sequence>
<dbReference type="Proteomes" id="UP000276133">
    <property type="component" value="Unassembled WGS sequence"/>
</dbReference>
<comment type="caution">
    <text evidence="1">The sequence shown here is derived from an EMBL/GenBank/DDBJ whole genome shotgun (WGS) entry which is preliminary data.</text>
</comment>
<accession>A0A3M7RCX9</accession>
<protein>
    <submittedName>
        <fullName evidence="1">Uncharacterized protein</fullName>
    </submittedName>
</protein>
<dbReference type="AlphaFoldDB" id="A0A3M7RCX9"/>
<name>A0A3M7RCX9_BRAPC</name>
<proteinExistence type="predicted"/>
<organism evidence="1 2">
    <name type="scientific">Brachionus plicatilis</name>
    <name type="common">Marine rotifer</name>
    <name type="synonym">Brachionus muelleri</name>
    <dbReference type="NCBI Taxonomy" id="10195"/>
    <lineage>
        <taxon>Eukaryota</taxon>
        <taxon>Metazoa</taxon>
        <taxon>Spiralia</taxon>
        <taxon>Gnathifera</taxon>
        <taxon>Rotifera</taxon>
        <taxon>Eurotatoria</taxon>
        <taxon>Monogononta</taxon>
        <taxon>Pseudotrocha</taxon>
        <taxon>Ploima</taxon>
        <taxon>Brachionidae</taxon>
        <taxon>Brachionus</taxon>
    </lineage>
</organism>